<organism evidence="1 2">
    <name type="scientific">Datura stramonium</name>
    <name type="common">Jimsonweed</name>
    <name type="synonym">Common thornapple</name>
    <dbReference type="NCBI Taxonomy" id="4076"/>
    <lineage>
        <taxon>Eukaryota</taxon>
        <taxon>Viridiplantae</taxon>
        <taxon>Streptophyta</taxon>
        <taxon>Embryophyta</taxon>
        <taxon>Tracheophyta</taxon>
        <taxon>Spermatophyta</taxon>
        <taxon>Magnoliopsida</taxon>
        <taxon>eudicotyledons</taxon>
        <taxon>Gunneridae</taxon>
        <taxon>Pentapetalae</taxon>
        <taxon>asterids</taxon>
        <taxon>lamiids</taxon>
        <taxon>Solanales</taxon>
        <taxon>Solanaceae</taxon>
        <taxon>Solanoideae</taxon>
        <taxon>Datureae</taxon>
        <taxon>Datura</taxon>
    </lineage>
</organism>
<dbReference type="EMBL" id="JACEIK010001835">
    <property type="protein sequence ID" value="MCD7472494.1"/>
    <property type="molecule type" value="Genomic_DNA"/>
</dbReference>
<accession>A0ABS8TPK5</accession>
<keyword evidence="2" id="KW-1185">Reference proteome</keyword>
<dbReference type="Proteomes" id="UP000823775">
    <property type="component" value="Unassembled WGS sequence"/>
</dbReference>
<comment type="caution">
    <text evidence="1">The sequence shown here is derived from an EMBL/GenBank/DDBJ whole genome shotgun (WGS) entry which is preliminary data.</text>
</comment>
<gene>
    <name evidence="1" type="ORF">HAX54_013750</name>
</gene>
<name>A0ABS8TPK5_DATST</name>
<evidence type="ECO:0000313" key="1">
    <source>
        <dbReference type="EMBL" id="MCD7472494.1"/>
    </source>
</evidence>
<evidence type="ECO:0000313" key="2">
    <source>
        <dbReference type="Proteomes" id="UP000823775"/>
    </source>
</evidence>
<sequence length="144" mass="16761">MKITPNIEEIQDSLDSVDTCLKWMNKPEEEILFPNKPASRKIMKFLSLAQDDWVHGSTMYFRNLYVHFGQSNGFLEYRGEFSTYKEWESTRPLAVAICLLGIKVFPRVQASLLIPELLWWHTPFSKESLREKKPSISAKHPLSS</sequence>
<reference evidence="1 2" key="1">
    <citation type="journal article" date="2021" name="BMC Genomics">
        <title>Datura genome reveals duplications of psychoactive alkaloid biosynthetic genes and high mutation rate following tissue culture.</title>
        <authorList>
            <person name="Rajewski A."/>
            <person name="Carter-House D."/>
            <person name="Stajich J."/>
            <person name="Litt A."/>
        </authorList>
    </citation>
    <scope>NUCLEOTIDE SEQUENCE [LARGE SCALE GENOMIC DNA]</scope>
    <source>
        <strain evidence="1">AR-01</strain>
    </source>
</reference>
<proteinExistence type="predicted"/>
<protein>
    <submittedName>
        <fullName evidence="1">Uncharacterized protein</fullName>
    </submittedName>
</protein>